<comment type="subcellular location">
    <subcellularLocation>
        <location evidence="1">Cell membrane</location>
        <topology evidence="1">Multi-pass membrane protein</topology>
    </subcellularLocation>
</comment>
<dbReference type="NCBIfam" id="TIGR00832">
    <property type="entry name" value="acr3"/>
    <property type="match status" value="1"/>
</dbReference>
<evidence type="ECO:0000256" key="2">
    <source>
        <dbReference type="ARBA" id="ARBA00010110"/>
    </source>
</evidence>
<feature type="transmembrane region" description="Helical" evidence="8">
    <location>
        <begin position="206"/>
        <end position="227"/>
    </location>
</feature>
<evidence type="ECO:0000256" key="5">
    <source>
        <dbReference type="ARBA" id="ARBA00022692"/>
    </source>
</evidence>
<dbReference type="PANTHER" id="PTHR43057">
    <property type="entry name" value="ARSENITE EFFLUX TRANSPORTER"/>
    <property type="match status" value="1"/>
</dbReference>
<dbReference type="AlphaFoldDB" id="G0V5X5"/>
<dbReference type="GeneID" id="96900352"/>
<keyword evidence="3" id="KW-0813">Transport</keyword>
<dbReference type="HOGENOM" id="CLU_022869_0_0_1"/>
<keyword evidence="7 8" id="KW-0472">Membrane</keyword>
<evidence type="ECO:0000313" key="9">
    <source>
        <dbReference type="EMBL" id="CCC66863.1"/>
    </source>
</evidence>
<dbReference type="InParanoid" id="G0V5X5"/>
<dbReference type="InterPro" id="IPR038770">
    <property type="entry name" value="Na+/solute_symporter_sf"/>
</dbReference>
<keyword evidence="6 8" id="KW-1133">Transmembrane helix</keyword>
<organism evidence="9 10">
    <name type="scientific">Naumovozyma castellii</name>
    <name type="common">Yeast</name>
    <name type="synonym">Saccharomyces castellii</name>
    <dbReference type="NCBI Taxonomy" id="27288"/>
    <lineage>
        <taxon>Eukaryota</taxon>
        <taxon>Fungi</taxon>
        <taxon>Dikarya</taxon>
        <taxon>Ascomycota</taxon>
        <taxon>Saccharomycotina</taxon>
        <taxon>Saccharomycetes</taxon>
        <taxon>Saccharomycetales</taxon>
        <taxon>Saccharomycetaceae</taxon>
        <taxon>Naumovozyma</taxon>
    </lineage>
</organism>
<dbReference type="RefSeq" id="XP_003673254.1">
    <property type="nucleotide sequence ID" value="XM_003673206.1"/>
</dbReference>
<dbReference type="FunCoup" id="G0V5X5">
    <property type="interactions" value="30"/>
</dbReference>
<keyword evidence="4" id="KW-1003">Cell membrane</keyword>
<evidence type="ECO:0008006" key="11">
    <source>
        <dbReference type="Google" id="ProtNLM"/>
    </source>
</evidence>
<reference key="2">
    <citation type="submission" date="2011-08" db="EMBL/GenBank/DDBJ databases">
        <title>Genome sequence of Naumovozyma castellii.</title>
        <authorList>
            <person name="Gordon J.L."/>
            <person name="Armisen D."/>
            <person name="Proux-Wera E."/>
            <person name="OhEigeartaigh S.S."/>
            <person name="Byrne K.P."/>
            <person name="Wolfe K.H."/>
        </authorList>
    </citation>
    <scope>NUCLEOTIDE SEQUENCE</scope>
    <source>
        <strain>Type strain:CBS 4309</strain>
    </source>
</reference>
<feature type="transmembrane region" description="Helical" evidence="8">
    <location>
        <begin position="21"/>
        <end position="42"/>
    </location>
</feature>
<dbReference type="PANTHER" id="PTHR43057:SF1">
    <property type="entry name" value="ARSENICAL-RESISTANCE PROTEIN 3"/>
    <property type="match status" value="1"/>
</dbReference>
<protein>
    <recommendedName>
        <fullName evidence="11">Arsenical-resistance protein</fullName>
    </recommendedName>
</protein>
<accession>G0V5X5</accession>
<evidence type="ECO:0000256" key="6">
    <source>
        <dbReference type="ARBA" id="ARBA00022989"/>
    </source>
</evidence>
<dbReference type="GO" id="GO:0015297">
    <property type="term" value="F:antiporter activity"/>
    <property type="evidence" value="ECO:0007669"/>
    <property type="project" value="EnsemblFungi"/>
</dbReference>
<evidence type="ECO:0000256" key="3">
    <source>
        <dbReference type="ARBA" id="ARBA00022448"/>
    </source>
</evidence>
<dbReference type="Gene3D" id="1.20.1530.20">
    <property type="match status" value="1"/>
</dbReference>
<feature type="transmembrane region" description="Helical" evidence="8">
    <location>
        <begin position="239"/>
        <end position="257"/>
    </location>
</feature>
<dbReference type="Proteomes" id="UP000001640">
    <property type="component" value="Chromosome 1"/>
</dbReference>
<evidence type="ECO:0000256" key="8">
    <source>
        <dbReference type="SAM" id="Phobius"/>
    </source>
</evidence>
<sequence length="421" mass="47609">MKGQAKHTMRRGTWTQIVRKLSWMDILLPFTIILSIIIGLVISEYCNNARKPFTPSPHQNLVGVSIPLAVGMIIMMLPPLCNVEWEILPSYIWSPYIGRQLIYSLVINWIICPFIMFGLAWLVLFKEPEYREGIIMIGMARCIAMVITWNQISGGDMMLCVVIVIINSVLQMILYAPYQIFFSYVITGTSYDHHLNIYSDVAKSVGVFLGIPLGAGFIIRFISFALVGKKRFNEKVMPLIKPWGLIGFHYTIIVIFIGNGHSFLHHIGSAFLCFVPLTLYFLITWFSCFFIMRILTRSKRAPHPDNTIDNDNDGDYDESECNCEKQLLIGNKHYGKSTCSADFAVTMTQCFTAASNNFELSLAVAVSLYGNSSKQAIAATFGPLLEVPILLILAIISKYFEQAFIWKDSKVVEEEDVTNEL</sequence>
<dbReference type="OMA" id="MVLMWGY"/>
<evidence type="ECO:0000256" key="1">
    <source>
        <dbReference type="ARBA" id="ARBA00004651"/>
    </source>
</evidence>
<feature type="transmembrane region" description="Helical" evidence="8">
    <location>
        <begin position="130"/>
        <end position="149"/>
    </location>
</feature>
<feature type="transmembrane region" description="Helical" evidence="8">
    <location>
        <begin position="161"/>
        <end position="186"/>
    </location>
</feature>
<dbReference type="OrthoDB" id="187348at2759"/>
<dbReference type="STRING" id="1064592.G0V5X5"/>
<dbReference type="Pfam" id="PF01758">
    <property type="entry name" value="SBF"/>
    <property type="match status" value="1"/>
</dbReference>
<comment type="similarity">
    <text evidence="2">Belongs to the arsenical resistance-3 (ACR3) (TC 2.A.59) family.</text>
</comment>
<dbReference type="KEGG" id="ncs:NCAS_0A03050"/>
<dbReference type="GO" id="GO:0005886">
    <property type="term" value="C:plasma membrane"/>
    <property type="evidence" value="ECO:0007669"/>
    <property type="project" value="UniProtKB-SubCell"/>
</dbReference>
<dbReference type="GO" id="GO:0015105">
    <property type="term" value="F:arsenite transmembrane transporter activity"/>
    <property type="evidence" value="ECO:0007669"/>
    <property type="project" value="EnsemblFungi"/>
</dbReference>
<dbReference type="InterPro" id="IPR004706">
    <property type="entry name" value="Arsenical-R_Acr3"/>
</dbReference>
<dbReference type="EMBL" id="HE576752">
    <property type="protein sequence ID" value="CCC66863.1"/>
    <property type="molecule type" value="Genomic_DNA"/>
</dbReference>
<dbReference type="GO" id="GO:0015104">
    <property type="term" value="F:antimonite transmembrane transporter activity"/>
    <property type="evidence" value="ECO:0007669"/>
    <property type="project" value="EnsemblFungi"/>
</dbReference>
<feature type="transmembrane region" description="Helical" evidence="8">
    <location>
        <begin position="101"/>
        <end position="124"/>
    </location>
</feature>
<feature type="transmembrane region" description="Helical" evidence="8">
    <location>
        <begin position="62"/>
        <end position="80"/>
    </location>
</feature>
<keyword evidence="10" id="KW-1185">Reference proteome</keyword>
<dbReference type="InterPro" id="IPR002657">
    <property type="entry name" value="BilAc:Na_symport/Acr3"/>
</dbReference>
<evidence type="ECO:0000313" key="10">
    <source>
        <dbReference type="Proteomes" id="UP000001640"/>
    </source>
</evidence>
<name>G0V5X5_NAUCA</name>
<gene>
    <name evidence="9" type="primary">NCAS0A03050</name>
    <name evidence="9" type="ordered locus">NCAS_0A03050</name>
</gene>
<feature type="transmembrane region" description="Helical" evidence="8">
    <location>
        <begin position="269"/>
        <end position="292"/>
    </location>
</feature>
<keyword evidence="5 8" id="KW-0812">Transmembrane</keyword>
<evidence type="ECO:0000256" key="4">
    <source>
        <dbReference type="ARBA" id="ARBA00022475"/>
    </source>
</evidence>
<reference evidence="9 10" key="1">
    <citation type="journal article" date="2011" name="Proc. Natl. Acad. Sci. U.S.A.">
        <title>Evolutionary erosion of yeast sex chromosomes by mating-type switching accidents.</title>
        <authorList>
            <person name="Gordon J.L."/>
            <person name="Armisen D."/>
            <person name="Proux-Wera E."/>
            <person name="Oheigeartaigh S.S."/>
            <person name="Byrne K.P."/>
            <person name="Wolfe K.H."/>
        </authorList>
    </citation>
    <scope>NUCLEOTIDE SEQUENCE [LARGE SCALE GENOMIC DNA]</scope>
    <source>
        <strain evidence="10">ATCC 76901 / BCRC 22586 / CBS 4309 / NBRC 1992 / NRRL Y-12630</strain>
    </source>
</reference>
<evidence type="ECO:0000256" key="7">
    <source>
        <dbReference type="ARBA" id="ARBA00023136"/>
    </source>
</evidence>
<dbReference type="eggNOG" id="ENOG502QPKH">
    <property type="taxonomic scope" value="Eukaryota"/>
</dbReference>
<proteinExistence type="inferred from homology"/>